<dbReference type="EC" id="3.6.4.12" evidence="3"/>
<dbReference type="InterPro" id="IPR001650">
    <property type="entry name" value="Helicase_C-like"/>
</dbReference>
<evidence type="ECO:0000256" key="1">
    <source>
        <dbReference type="ARBA" id="ARBA00004123"/>
    </source>
</evidence>
<dbReference type="InterPro" id="IPR038718">
    <property type="entry name" value="SNF2-like_sf"/>
</dbReference>
<dbReference type="Gene3D" id="3.40.50.10810">
    <property type="entry name" value="Tandem AAA-ATPase domain"/>
    <property type="match status" value="1"/>
</dbReference>
<dbReference type="GO" id="GO:0016787">
    <property type="term" value="F:hydrolase activity"/>
    <property type="evidence" value="ECO:0007669"/>
    <property type="project" value="UniProtKB-KW"/>
</dbReference>
<dbReference type="InterPro" id="IPR014001">
    <property type="entry name" value="Helicase_ATP-bd"/>
</dbReference>
<dbReference type="Pfam" id="PF00176">
    <property type="entry name" value="SNF2-rel_dom"/>
    <property type="match status" value="1"/>
</dbReference>
<dbReference type="GO" id="GO:0005694">
    <property type="term" value="C:chromosome"/>
    <property type="evidence" value="ECO:0007669"/>
    <property type="project" value="UniProtKB-ARBA"/>
</dbReference>
<organism evidence="14 15">
    <name type="scientific">[Candida] arabinofermentans NRRL YB-2248</name>
    <dbReference type="NCBI Taxonomy" id="983967"/>
    <lineage>
        <taxon>Eukaryota</taxon>
        <taxon>Fungi</taxon>
        <taxon>Dikarya</taxon>
        <taxon>Ascomycota</taxon>
        <taxon>Saccharomycotina</taxon>
        <taxon>Pichiomycetes</taxon>
        <taxon>Pichiales</taxon>
        <taxon>Pichiaceae</taxon>
        <taxon>Ogataea</taxon>
        <taxon>Ogataea/Candida clade</taxon>
    </lineage>
</organism>
<dbReference type="CDD" id="cd18793">
    <property type="entry name" value="SF2_C_SNF"/>
    <property type="match status" value="1"/>
</dbReference>
<dbReference type="PROSITE" id="PS51194">
    <property type="entry name" value="HELICASE_CTER"/>
    <property type="match status" value="1"/>
</dbReference>
<dbReference type="InterPro" id="IPR049730">
    <property type="entry name" value="SNF2/RAD54-like_C"/>
</dbReference>
<keyword evidence="9" id="KW-0238">DNA-binding</keyword>
<dbReference type="SUPFAM" id="SSF81585">
    <property type="entry name" value="PsbU/PolX domain-like"/>
    <property type="match status" value="1"/>
</dbReference>
<dbReference type="CDD" id="cd17998">
    <property type="entry name" value="DEXHc_SMARCAD1"/>
    <property type="match status" value="1"/>
</dbReference>
<evidence type="ECO:0000313" key="14">
    <source>
        <dbReference type="EMBL" id="ODV83607.1"/>
    </source>
</evidence>
<dbReference type="GO" id="GO:0005634">
    <property type="term" value="C:nucleus"/>
    <property type="evidence" value="ECO:0007669"/>
    <property type="project" value="UniProtKB-SubCell"/>
</dbReference>
<dbReference type="GO" id="GO:0003677">
    <property type="term" value="F:DNA binding"/>
    <property type="evidence" value="ECO:0007669"/>
    <property type="project" value="UniProtKB-KW"/>
</dbReference>
<dbReference type="Gene3D" id="3.40.50.300">
    <property type="entry name" value="P-loop containing nucleotide triphosphate hydrolases"/>
    <property type="match status" value="1"/>
</dbReference>
<dbReference type="STRING" id="983967.A0A1E4SVW5"/>
<evidence type="ECO:0000256" key="4">
    <source>
        <dbReference type="ARBA" id="ARBA00022741"/>
    </source>
</evidence>
<evidence type="ECO:0000256" key="9">
    <source>
        <dbReference type="ARBA" id="ARBA00023125"/>
    </source>
</evidence>
<name>A0A1E4SVW5_9ASCO</name>
<feature type="compositionally biased region" description="Low complexity" evidence="11">
    <location>
        <begin position="574"/>
        <end position="588"/>
    </location>
</feature>
<dbReference type="InterPro" id="IPR027417">
    <property type="entry name" value="P-loop_NTPase"/>
</dbReference>
<dbReference type="PANTHER" id="PTHR10799">
    <property type="entry name" value="SNF2/RAD54 HELICASE FAMILY"/>
    <property type="match status" value="1"/>
</dbReference>
<dbReference type="SMART" id="SM00490">
    <property type="entry name" value="HELICc"/>
    <property type="match status" value="1"/>
</dbReference>
<dbReference type="FunFam" id="3.40.50.10810:FF:000014">
    <property type="entry name" value="SWI/SNF-related matrix-associated actin-dependent regulator of chromatin subfamily A containing DEAD/H box 1"/>
    <property type="match status" value="1"/>
</dbReference>
<feature type="compositionally biased region" description="Acidic residues" evidence="11">
    <location>
        <begin position="328"/>
        <end position="340"/>
    </location>
</feature>
<dbReference type="InterPro" id="IPR000330">
    <property type="entry name" value="SNF2_N"/>
</dbReference>
<feature type="domain" description="Helicase ATP-binding" evidence="12">
    <location>
        <begin position="390"/>
        <end position="558"/>
    </location>
</feature>
<dbReference type="PROSITE" id="PS51192">
    <property type="entry name" value="HELICASE_ATP_BIND_1"/>
    <property type="match status" value="1"/>
</dbReference>
<evidence type="ECO:0000256" key="11">
    <source>
        <dbReference type="SAM" id="MobiDB-lite"/>
    </source>
</evidence>
<evidence type="ECO:0000259" key="13">
    <source>
        <dbReference type="PROSITE" id="PS51194"/>
    </source>
</evidence>
<evidence type="ECO:0000256" key="3">
    <source>
        <dbReference type="ARBA" id="ARBA00012551"/>
    </source>
</evidence>
<keyword evidence="7" id="KW-0067">ATP-binding</keyword>
<sequence length="948" mass="110087">MEIRRNFLALKKKYPTLPHATILSSLKNKNSLREASSYLSLLVTDSSNKTSDSFITKNIQHPQTNQKIVLSSSSPVKEPELKSSRVLLINKKSILERYRGNKQPQPQPQPQLVTPPEPKTSKRRRLVRGSSSKINYEENEISIIVLDSDDDDDQEEEEESGMDDDSDDDNVVVDDESDNDQDMDFNDRLLLFLNTCDIRDLVDIGGITPSIAQKFIDKRPFDSLETIESQDFTNDAPKPNKKPIGEKLLETATRKLNAYDTVDSLLKKCESYSNSITKEVEKWGGAKVNKEEGELEIVHVDQSDDNDDDSDDDLIIVKEGKKSQKELDSDEDSNEDSDDDFNPRKLDSNYESHRGLHLKKISGYFKQKPKLLSDEFNLKDYQQVGLNWLYLLYQKKLSCILADEMGLGKTFQVIAFLAYLKQLKTNNGPHLIVVPSSTLENWLREFQKFAPSLEVRPYYGSQDARIELRNELSTNENYDVLVTTYNLANGNKYDQNFLRSRNFNVVVYDEGHMLKNSNSDRYVKLMRIKANFRLLLTGTPLQNNLRELISLLTFILPKVFNEKKEDLQELFDQKATTNTNTQDKQQQQQEEKSNFNPLLSQQAISNAKKMMSPFVLRRKKDQVMKYLPLKIQNIEYCKMDEIQEKVYNIQIERVKFARMERLKRRTMTNEEILKLPKLEFSISPTNVLMSLRKAALHPLLFRYYYDDDKLRIMSKQIMESPEYYDANEEFIFEDMQVMSDFELHKLCQNFPRELSDFKLDINKALMQSGKVIKMMELIKNIIETRNEKLLIFSMFTQVLDILESIMSLYGYKFLRLDGQTSVDERQSIIDKFYEDDLIPIFLLSTKAGGFGINLVCANNVILFDQSFNPHDDKQAEDRAHRVGQSKEVNVYRMIVQNTIEENIYQLAENKLALDDSMMKLNDSSNGLNDKMADVFEKLLFKEEEEETM</sequence>
<evidence type="ECO:0000256" key="10">
    <source>
        <dbReference type="ARBA" id="ARBA00023242"/>
    </source>
</evidence>
<feature type="compositionally biased region" description="Pro residues" evidence="11">
    <location>
        <begin position="105"/>
        <end position="118"/>
    </location>
</feature>
<keyword evidence="5" id="KW-0378">Hydrolase</keyword>
<feature type="domain" description="Helicase C-terminal" evidence="13">
    <location>
        <begin position="776"/>
        <end position="924"/>
    </location>
</feature>
<protein>
    <recommendedName>
        <fullName evidence="3">DNA helicase</fullName>
        <ecNumber evidence="3">3.6.4.12</ecNumber>
    </recommendedName>
</protein>
<feature type="region of interest" description="Disordered" evidence="11">
    <location>
        <begin position="100"/>
        <end position="181"/>
    </location>
</feature>
<dbReference type="GO" id="GO:0005524">
    <property type="term" value="F:ATP binding"/>
    <property type="evidence" value="ECO:0007669"/>
    <property type="project" value="UniProtKB-KW"/>
</dbReference>
<reference evidence="15" key="1">
    <citation type="submission" date="2016-04" db="EMBL/GenBank/DDBJ databases">
        <title>Comparative genomics of biotechnologically important yeasts.</title>
        <authorList>
            <consortium name="DOE Joint Genome Institute"/>
            <person name="Riley R."/>
            <person name="Haridas S."/>
            <person name="Wolfe K.H."/>
            <person name="Lopes M.R."/>
            <person name="Hittinger C.T."/>
            <person name="Goker M."/>
            <person name="Salamov A."/>
            <person name="Wisecaver J."/>
            <person name="Long T.M."/>
            <person name="Aerts A.L."/>
            <person name="Barry K."/>
            <person name="Choi C."/>
            <person name="Clum A."/>
            <person name="Coughlan A.Y."/>
            <person name="Deshpande S."/>
            <person name="Douglass A.P."/>
            <person name="Hanson S.J."/>
            <person name="Klenk H.-P."/>
            <person name="Labutti K."/>
            <person name="Lapidus A."/>
            <person name="Lindquist E."/>
            <person name="Lipzen A."/>
            <person name="Meier-Kolthoff J.P."/>
            <person name="Ohm R.A."/>
            <person name="Otillar R.P."/>
            <person name="Pangilinan J."/>
            <person name="Peng Y."/>
            <person name="Rokas A."/>
            <person name="Rosa C.A."/>
            <person name="Scheuner C."/>
            <person name="Sibirny A.A."/>
            <person name="Slot J.C."/>
            <person name="Stielow J.B."/>
            <person name="Sun H."/>
            <person name="Kurtzman C.P."/>
            <person name="Blackwell M."/>
            <person name="Grigoriev I.V."/>
            <person name="Jeffries T.W."/>
        </authorList>
    </citation>
    <scope>NUCLEOTIDE SEQUENCE [LARGE SCALE GENOMIC DNA]</scope>
    <source>
        <strain evidence="15">NRRL YB-2248</strain>
    </source>
</reference>
<keyword evidence="15" id="KW-1185">Reference proteome</keyword>
<dbReference type="AlphaFoldDB" id="A0A1E4SVW5"/>
<keyword evidence="10" id="KW-0539">Nucleus</keyword>
<comment type="similarity">
    <text evidence="2">Belongs to the SNF2/RAD54 helicase family.</text>
</comment>
<evidence type="ECO:0000259" key="12">
    <source>
        <dbReference type="PROSITE" id="PS51192"/>
    </source>
</evidence>
<keyword evidence="6" id="KW-0347">Helicase</keyword>
<gene>
    <name evidence="14" type="ORF">CANARDRAFT_202705</name>
</gene>
<dbReference type="Proteomes" id="UP000094801">
    <property type="component" value="Unassembled WGS sequence"/>
</dbReference>
<accession>A0A1E4SVW5</accession>
<comment type="subcellular location">
    <subcellularLocation>
        <location evidence="1">Nucleus</location>
    </subcellularLocation>
</comment>
<keyword evidence="4" id="KW-0547">Nucleotide-binding</keyword>
<evidence type="ECO:0000256" key="5">
    <source>
        <dbReference type="ARBA" id="ARBA00022801"/>
    </source>
</evidence>
<dbReference type="EMBL" id="KV453862">
    <property type="protein sequence ID" value="ODV83607.1"/>
    <property type="molecule type" value="Genomic_DNA"/>
</dbReference>
<evidence type="ECO:0000256" key="7">
    <source>
        <dbReference type="ARBA" id="ARBA00022840"/>
    </source>
</evidence>
<evidence type="ECO:0000256" key="2">
    <source>
        <dbReference type="ARBA" id="ARBA00007025"/>
    </source>
</evidence>
<keyword evidence="8" id="KW-0156">Chromatin regulator</keyword>
<proteinExistence type="inferred from homology"/>
<dbReference type="Pfam" id="PF00271">
    <property type="entry name" value="Helicase_C"/>
    <property type="match status" value="1"/>
</dbReference>
<evidence type="ECO:0000256" key="8">
    <source>
        <dbReference type="ARBA" id="ARBA00022853"/>
    </source>
</evidence>
<feature type="region of interest" description="Disordered" evidence="11">
    <location>
        <begin position="574"/>
        <end position="596"/>
    </location>
</feature>
<dbReference type="SMART" id="SM00487">
    <property type="entry name" value="DEXDc"/>
    <property type="match status" value="1"/>
</dbReference>
<dbReference type="GO" id="GO:0003678">
    <property type="term" value="F:DNA helicase activity"/>
    <property type="evidence" value="ECO:0007669"/>
    <property type="project" value="UniProtKB-EC"/>
</dbReference>
<evidence type="ECO:0000256" key="6">
    <source>
        <dbReference type="ARBA" id="ARBA00022806"/>
    </source>
</evidence>
<dbReference type="SUPFAM" id="SSF52540">
    <property type="entry name" value="P-loop containing nucleoside triphosphate hydrolases"/>
    <property type="match status" value="2"/>
</dbReference>
<feature type="compositionally biased region" description="Acidic residues" evidence="11">
    <location>
        <begin position="147"/>
        <end position="181"/>
    </location>
</feature>
<evidence type="ECO:0000313" key="15">
    <source>
        <dbReference type="Proteomes" id="UP000094801"/>
    </source>
</evidence>
<dbReference type="GO" id="GO:0140658">
    <property type="term" value="F:ATP-dependent chromatin remodeler activity"/>
    <property type="evidence" value="ECO:0007669"/>
    <property type="project" value="UniProtKB-ARBA"/>
</dbReference>
<feature type="region of interest" description="Disordered" evidence="11">
    <location>
        <begin position="320"/>
        <end position="348"/>
    </location>
</feature>
<dbReference type="OrthoDB" id="5857104at2759"/>